<evidence type="ECO:0000256" key="9">
    <source>
        <dbReference type="SAM" id="MobiDB-lite"/>
    </source>
</evidence>
<evidence type="ECO:0000256" key="2">
    <source>
        <dbReference type="ARBA" id="ARBA00007656"/>
    </source>
</evidence>
<feature type="signal peptide" evidence="10">
    <location>
        <begin position="1"/>
        <end position="27"/>
    </location>
</feature>
<comment type="catalytic activity">
    <reaction evidence="1">
        <text>[protein]-peptidylproline (omega=180) = [protein]-peptidylproline (omega=0)</text>
        <dbReference type="Rhea" id="RHEA:16237"/>
        <dbReference type="Rhea" id="RHEA-COMP:10747"/>
        <dbReference type="Rhea" id="RHEA-COMP:10748"/>
        <dbReference type="ChEBI" id="CHEBI:83833"/>
        <dbReference type="ChEBI" id="CHEBI:83834"/>
        <dbReference type="EC" id="5.2.1.8"/>
    </reaction>
</comment>
<dbReference type="EMBL" id="CP068570">
    <property type="protein sequence ID" value="QQZ51222.1"/>
    <property type="molecule type" value="Genomic_DNA"/>
</dbReference>
<feature type="chain" id="PRO_5037570400" description="Parvulin-like PPIase" evidence="10">
    <location>
        <begin position="28"/>
        <end position="358"/>
    </location>
</feature>
<feature type="compositionally biased region" description="Pro residues" evidence="9">
    <location>
        <begin position="322"/>
        <end position="342"/>
    </location>
</feature>
<feature type="compositionally biased region" description="Basic and acidic residues" evidence="9">
    <location>
        <begin position="347"/>
        <end position="358"/>
    </location>
</feature>
<evidence type="ECO:0000256" key="7">
    <source>
        <dbReference type="ARBA" id="ARBA00031484"/>
    </source>
</evidence>
<feature type="domain" description="PpiC" evidence="11">
    <location>
        <begin position="154"/>
        <end position="244"/>
    </location>
</feature>
<accession>A0A974P576</accession>
<reference evidence="12" key="1">
    <citation type="submission" date="2021-01" db="EMBL/GenBank/DDBJ databases">
        <title>Genome sequence of Phenylobacterium sp. 20VBR1 isolated from a valley glaceir, Ny-Alesund, Svalbard.</title>
        <authorList>
            <person name="Thomas F.A."/>
            <person name="Krishnan K.P."/>
            <person name="Sinha R.K."/>
        </authorList>
    </citation>
    <scope>NUCLEOTIDE SEQUENCE</scope>
    <source>
        <strain evidence="12">20VBR1</strain>
    </source>
</reference>
<sequence>MSQGSFTRISRPVRTMIVVLAATLMLASCGKGTGAEHPPEPGDTAVAKVDGRTVWSSDVKREAVAQGLIGEGEPLDVSSDLFRRVMDEVVDQKLLASEALKRKLDKDPAAQRRLAAARERILGDMLVESTVSDAVNENAIRGLYQEQLKLAKQSEELKARQIVLASLAEADAVKKLLATGASFEALAMERSTDAATRFNGGDLGYFTTDVMPEAYDANLKIAKAGQIVGPFEVDGGWALVKVEDRRLEQPITLEAARPQIVRFLTYDQVRDLLEKLRARSKIQTLIRAPQDVPGQPKEPASAPPVKPGAATVPATRRRPRPRSPSLPRPSPPHPSPRPPPNPRPRRPSHDPSARQDDA</sequence>
<dbReference type="GO" id="GO:0003755">
    <property type="term" value="F:peptidyl-prolyl cis-trans isomerase activity"/>
    <property type="evidence" value="ECO:0007669"/>
    <property type="project" value="UniProtKB-KW"/>
</dbReference>
<dbReference type="InterPro" id="IPR023058">
    <property type="entry name" value="PPIase_PpiC_CS"/>
</dbReference>
<dbReference type="EC" id="5.2.1.8" evidence="3"/>
<evidence type="ECO:0000256" key="4">
    <source>
        <dbReference type="ARBA" id="ARBA00018370"/>
    </source>
</evidence>
<dbReference type="AlphaFoldDB" id="A0A974P576"/>
<evidence type="ECO:0000256" key="1">
    <source>
        <dbReference type="ARBA" id="ARBA00000971"/>
    </source>
</evidence>
<evidence type="ECO:0000256" key="8">
    <source>
        <dbReference type="PROSITE-ProRule" id="PRU00278"/>
    </source>
</evidence>
<evidence type="ECO:0000313" key="12">
    <source>
        <dbReference type="EMBL" id="QQZ51222.1"/>
    </source>
</evidence>
<evidence type="ECO:0000256" key="3">
    <source>
        <dbReference type="ARBA" id="ARBA00013194"/>
    </source>
</evidence>
<dbReference type="InterPro" id="IPR046357">
    <property type="entry name" value="PPIase_dom_sf"/>
</dbReference>
<dbReference type="InterPro" id="IPR050245">
    <property type="entry name" value="PrsA_foldase"/>
</dbReference>
<organism evidence="12">
    <name type="scientific">Phenylobacterium glaciei</name>
    <dbReference type="NCBI Taxonomy" id="2803784"/>
    <lineage>
        <taxon>Bacteria</taxon>
        <taxon>Pseudomonadati</taxon>
        <taxon>Pseudomonadota</taxon>
        <taxon>Alphaproteobacteria</taxon>
        <taxon>Caulobacterales</taxon>
        <taxon>Caulobacteraceae</taxon>
        <taxon>Phenylobacterium</taxon>
    </lineage>
</organism>
<keyword evidence="8 12" id="KW-0413">Isomerase</keyword>
<dbReference type="InterPro" id="IPR027304">
    <property type="entry name" value="Trigger_fact/SurA_dom_sf"/>
</dbReference>
<feature type="region of interest" description="Disordered" evidence="9">
    <location>
        <begin position="287"/>
        <end position="358"/>
    </location>
</feature>
<evidence type="ECO:0000256" key="5">
    <source>
        <dbReference type="ARBA" id="ARBA00023110"/>
    </source>
</evidence>
<proteinExistence type="inferred from homology"/>
<dbReference type="PROSITE" id="PS50198">
    <property type="entry name" value="PPIC_PPIASE_2"/>
    <property type="match status" value="1"/>
</dbReference>
<evidence type="ECO:0000256" key="10">
    <source>
        <dbReference type="SAM" id="SignalP"/>
    </source>
</evidence>
<keyword evidence="5 8" id="KW-0697">Rotamase</keyword>
<gene>
    <name evidence="12" type="ORF">JKL49_09000</name>
</gene>
<dbReference type="PROSITE" id="PS01096">
    <property type="entry name" value="PPIC_PPIASE_1"/>
    <property type="match status" value="1"/>
</dbReference>
<dbReference type="Gene3D" id="3.10.50.40">
    <property type="match status" value="1"/>
</dbReference>
<name>A0A974P576_9CAUL</name>
<dbReference type="Pfam" id="PF00639">
    <property type="entry name" value="Rotamase"/>
    <property type="match status" value="1"/>
</dbReference>
<dbReference type="PANTHER" id="PTHR47245">
    <property type="entry name" value="PEPTIDYLPROLYL ISOMERASE"/>
    <property type="match status" value="1"/>
</dbReference>
<comment type="similarity">
    <text evidence="2">Belongs to the PpiC/parvulin rotamase family.</text>
</comment>
<evidence type="ECO:0000256" key="6">
    <source>
        <dbReference type="ARBA" id="ARBA00030642"/>
    </source>
</evidence>
<dbReference type="SUPFAM" id="SSF109998">
    <property type="entry name" value="Triger factor/SurA peptide-binding domain-like"/>
    <property type="match status" value="1"/>
</dbReference>
<keyword evidence="10" id="KW-0732">Signal</keyword>
<protein>
    <recommendedName>
        <fullName evidence="4">Parvulin-like PPIase</fullName>
        <ecNumber evidence="3">5.2.1.8</ecNumber>
    </recommendedName>
    <alternativeName>
        <fullName evidence="6">Peptidyl-prolyl cis-trans isomerase plp</fullName>
    </alternativeName>
    <alternativeName>
        <fullName evidence="7">Rotamase plp</fullName>
    </alternativeName>
</protein>
<dbReference type="InterPro" id="IPR000297">
    <property type="entry name" value="PPIase_PpiC"/>
</dbReference>
<evidence type="ECO:0000259" key="11">
    <source>
        <dbReference type="PROSITE" id="PS50198"/>
    </source>
</evidence>
<dbReference type="PANTHER" id="PTHR47245:SF2">
    <property type="entry name" value="PEPTIDYL-PROLYL CIS-TRANS ISOMERASE HP_0175-RELATED"/>
    <property type="match status" value="1"/>
</dbReference>
<dbReference type="SUPFAM" id="SSF54534">
    <property type="entry name" value="FKBP-like"/>
    <property type="match status" value="1"/>
</dbReference>